<evidence type="ECO:0000313" key="1">
    <source>
        <dbReference type="EMBL" id="JAP53151.1"/>
    </source>
</evidence>
<name>A0A0X3PMJ0_SCHSO</name>
<accession>A0A0X3PMJ0</accession>
<dbReference type="AlphaFoldDB" id="A0A0X3PMJ0"/>
<sequence length="99" mass="11475">MVFQAINRGSYSLTHFLHSLRKRHTSSRSARSIPWIILFRKSATLVQQAECGFSKSVFTDGFLIASTYSEKIRAVGQNTTQLDNLLLEKYWRRMNYMAP</sequence>
<dbReference type="EMBL" id="GEEE01010074">
    <property type="protein sequence ID" value="JAP53151.1"/>
    <property type="molecule type" value="Transcribed_RNA"/>
</dbReference>
<protein>
    <submittedName>
        <fullName evidence="1">Uncharacterized protein</fullName>
    </submittedName>
</protein>
<proteinExistence type="predicted"/>
<gene>
    <name evidence="1" type="ORF">TR166976</name>
</gene>
<organism evidence="1">
    <name type="scientific">Schistocephalus solidus</name>
    <name type="common">Tapeworm</name>
    <dbReference type="NCBI Taxonomy" id="70667"/>
    <lineage>
        <taxon>Eukaryota</taxon>
        <taxon>Metazoa</taxon>
        <taxon>Spiralia</taxon>
        <taxon>Lophotrochozoa</taxon>
        <taxon>Platyhelminthes</taxon>
        <taxon>Cestoda</taxon>
        <taxon>Eucestoda</taxon>
        <taxon>Diphyllobothriidea</taxon>
        <taxon>Diphyllobothriidae</taxon>
        <taxon>Schistocephalus</taxon>
    </lineage>
</organism>
<reference evidence="1" key="1">
    <citation type="submission" date="2016-01" db="EMBL/GenBank/DDBJ databases">
        <title>Reference transcriptome for the parasite Schistocephalus solidus: insights into the molecular evolution of parasitism.</title>
        <authorList>
            <person name="Hebert F.O."/>
            <person name="Grambauer S."/>
            <person name="Barber I."/>
            <person name="Landry C.R."/>
            <person name="Aubin-Horth N."/>
        </authorList>
    </citation>
    <scope>NUCLEOTIDE SEQUENCE</scope>
</reference>